<keyword evidence="2" id="KW-0812">Transmembrane</keyword>
<feature type="region of interest" description="Disordered" evidence="1">
    <location>
        <begin position="53"/>
        <end position="105"/>
    </location>
</feature>
<protein>
    <submittedName>
        <fullName evidence="3">Uncharacterized protein</fullName>
    </submittedName>
</protein>
<feature type="compositionally biased region" description="Basic and acidic residues" evidence="1">
    <location>
        <begin position="53"/>
        <end position="78"/>
    </location>
</feature>
<evidence type="ECO:0000256" key="1">
    <source>
        <dbReference type="SAM" id="MobiDB-lite"/>
    </source>
</evidence>
<evidence type="ECO:0000256" key="2">
    <source>
        <dbReference type="SAM" id="Phobius"/>
    </source>
</evidence>
<feature type="transmembrane region" description="Helical" evidence="2">
    <location>
        <begin position="139"/>
        <end position="157"/>
    </location>
</feature>
<name>A0ABR1ASX8_POLSC</name>
<organism evidence="3 4">
    <name type="scientific">Polyplax serrata</name>
    <name type="common">Common mouse louse</name>
    <dbReference type="NCBI Taxonomy" id="468196"/>
    <lineage>
        <taxon>Eukaryota</taxon>
        <taxon>Metazoa</taxon>
        <taxon>Ecdysozoa</taxon>
        <taxon>Arthropoda</taxon>
        <taxon>Hexapoda</taxon>
        <taxon>Insecta</taxon>
        <taxon>Pterygota</taxon>
        <taxon>Neoptera</taxon>
        <taxon>Paraneoptera</taxon>
        <taxon>Psocodea</taxon>
        <taxon>Troctomorpha</taxon>
        <taxon>Phthiraptera</taxon>
        <taxon>Anoplura</taxon>
        <taxon>Polyplacidae</taxon>
        <taxon>Polyplax</taxon>
    </lineage>
</organism>
<sequence>MYEETEKKSPGEKRRQIPERLAIIMGMSEEQKTLLSANIGVIVNLRCRTKREAGNENQNKRERTKTPEINESDKRGDGKIGGTSDAKTWRYVNPGSGAPGRTPSQAQFDRGSYIKVPISGSALLYPQQPQRNTNKMFKTLFAIFALLAVAFAAPAPAPAPKPVLLTYSAPAPVAYSAYSVPVAYSSYSHYSVPTAYAAYSSPYYYY</sequence>
<accession>A0ABR1ASX8</accession>
<evidence type="ECO:0000313" key="4">
    <source>
        <dbReference type="Proteomes" id="UP001359485"/>
    </source>
</evidence>
<gene>
    <name evidence="3" type="ORF">RUM44_009435</name>
</gene>
<keyword evidence="2" id="KW-0472">Membrane</keyword>
<dbReference type="Proteomes" id="UP001359485">
    <property type="component" value="Unassembled WGS sequence"/>
</dbReference>
<keyword evidence="4" id="KW-1185">Reference proteome</keyword>
<keyword evidence="2" id="KW-1133">Transmembrane helix</keyword>
<evidence type="ECO:0000313" key="3">
    <source>
        <dbReference type="EMBL" id="KAK6626958.1"/>
    </source>
</evidence>
<dbReference type="EMBL" id="JAWJWF010000045">
    <property type="protein sequence ID" value="KAK6626958.1"/>
    <property type="molecule type" value="Genomic_DNA"/>
</dbReference>
<comment type="caution">
    <text evidence="3">The sequence shown here is derived from an EMBL/GenBank/DDBJ whole genome shotgun (WGS) entry which is preliminary data.</text>
</comment>
<reference evidence="3 4" key="1">
    <citation type="submission" date="2023-09" db="EMBL/GenBank/DDBJ databases">
        <title>Genomes of two closely related lineages of the louse Polyplax serrata with different host specificities.</title>
        <authorList>
            <person name="Martinu J."/>
            <person name="Tarabai H."/>
            <person name="Stefka J."/>
            <person name="Hypsa V."/>
        </authorList>
    </citation>
    <scope>NUCLEOTIDE SEQUENCE [LARGE SCALE GENOMIC DNA]</scope>
    <source>
        <strain evidence="3">98ZLc_SE</strain>
    </source>
</reference>
<proteinExistence type="predicted"/>